<evidence type="ECO:0000313" key="2">
    <source>
        <dbReference type="Proteomes" id="UP000651977"/>
    </source>
</evidence>
<keyword evidence="2" id="KW-1185">Reference proteome</keyword>
<organism evidence="1 2">
    <name type="scientific">Agarivorans gilvus</name>
    <dbReference type="NCBI Taxonomy" id="680279"/>
    <lineage>
        <taxon>Bacteria</taxon>
        <taxon>Pseudomonadati</taxon>
        <taxon>Pseudomonadota</taxon>
        <taxon>Gammaproteobacteria</taxon>
        <taxon>Alteromonadales</taxon>
        <taxon>Alteromonadaceae</taxon>
        <taxon>Agarivorans</taxon>
    </lineage>
</organism>
<accession>A0ABQ1I5V2</accession>
<name>A0ABQ1I5V2_9ALTE</name>
<dbReference type="RefSeq" id="WP_157051610.1">
    <property type="nucleotide sequence ID" value="NZ_BMDY01000019.1"/>
</dbReference>
<gene>
    <name evidence="1" type="ORF">GCM10007414_29500</name>
</gene>
<reference evidence="2" key="1">
    <citation type="journal article" date="2019" name="Int. J. Syst. Evol. Microbiol.">
        <title>The Global Catalogue of Microorganisms (GCM) 10K type strain sequencing project: providing services to taxonomists for standard genome sequencing and annotation.</title>
        <authorList>
            <consortium name="The Broad Institute Genomics Platform"/>
            <consortium name="The Broad Institute Genome Sequencing Center for Infectious Disease"/>
            <person name="Wu L."/>
            <person name="Ma J."/>
        </authorList>
    </citation>
    <scope>NUCLEOTIDE SEQUENCE [LARGE SCALE GENOMIC DNA]</scope>
    <source>
        <strain evidence="2">CGMCC 1.10131</strain>
    </source>
</reference>
<dbReference type="Proteomes" id="UP000651977">
    <property type="component" value="Unassembled WGS sequence"/>
</dbReference>
<comment type="caution">
    <text evidence="1">The sequence shown here is derived from an EMBL/GenBank/DDBJ whole genome shotgun (WGS) entry which is preliminary data.</text>
</comment>
<proteinExistence type="predicted"/>
<sequence length="83" mass="9778">MDTFSRKASHGKYRVMGYDQYDYSDYFIDEFVSLEQAMALLKKRVAKSNALPTSFSDVYFIYNDLEQALYRGTFDKGIEKLFE</sequence>
<dbReference type="EMBL" id="BMDY01000019">
    <property type="protein sequence ID" value="GGB14177.1"/>
    <property type="molecule type" value="Genomic_DNA"/>
</dbReference>
<protein>
    <submittedName>
        <fullName evidence="1">Uncharacterized protein</fullName>
    </submittedName>
</protein>
<evidence type="ECO:0000313" key="1">
    <source>
        <dbReference type="EMBL" id="GGB14177.1"/>
    </source>
</evidence>